<proteinExistence type="predicted"/>
<feature type="region of interest" description="Disordered" evidence="1">
    <location>
        <begin position="532"/>
        <end position="552"/>
    </location>
</feature>
<evidence type="ECO:0000256" key="1">
    <source>
        <dbReference type="SAM" id="MobiDB-lite"/>
    </source>
</evidence>
<evidence type="ECO:0000256" key="2">
    <source>
        <dbReference type="SAM" id="SignalP"/>
    </source>
</evidence>
<dbReference type="SUPFAM" id="SSF53187">
    <property type="entry name" value="Zn-dependent exopeptidases"/>
    <property type="match status" value="1"/>
</dbReference>
<dbReference type="GO" id="GO:0006508">
    <property type="term" value="P:proteolysis"/>
    <property type="evidence" value="ECO:0007669"/>
    <property type="project" value="InterPro"/>
</dbReference>
<reference evidence="4" key="1">
    <citation type="submission" date="2022-11" db="EMBL/GenBank/DDBJ databases">
        <authorList>
            <person name="Graham C."/>
            <person name="Newman J.D."/>
        </authorList>
    </citation>
    <scope>NUCLEOTIDE SEQUENCE</scope>
    <source>
        <strain evidence="4">DSM 19486</strain>
    </source>
</reference>
<dbReference type="PANTHER" id="PTHR12147">
    <property type="entry name" value="METALLOPEPTIDASE M28 FAMILY MEMBER"/>
    <property type="match status" value="1"/>
</dbReference>
<feature type="domain" description="Peptidase M28" evidence="3">
    <location>
        <begin position="300"/>
        <end position="517"/>
    </location>
</feature>
<dbReference type="Proteomes" id="UP001142592">
    <property type="component" value="Unassembled WGS sequence"/>
</dbReference>
<accession>A0A9X3DG74</accession>
<dbReference type="RefSeq" id="WP_010600123.1">
    <property type="nucleotide sequence ID" value="NZ_JAPJUH010000006.1"/>
</dbReference>
<sequence length="552" mass="60587">MNKRFLTLGLASILSVGCFAQVKPLAANKDAIRFSKAINPENAFKHLSVLASDEYEGRETGKKGAWMAADYIRDYFKSLGLKGPVDGGYFQKIDLATYAVSESMLTINGQPKQAYKDYLITSNAVGLNGFTFSADDIVFAGYGISKDGFNEYDGINVEGKVVLIFATGDPTAKATDKVDRRAAMMARQKKLGYLAQNKAKAVILIDPTVDNISPERKASLEAGQVVMRTEEVVERMKKQNPFTIISISTATANEILKAANTSVDAFQKKVTESAKPASQTINVAISASAMKKGTEVRGENVLGFLEGTDPKLKKEVLVLTGHYDHIGITPEVEGPDKINNGADDDGSGTTGVLLMAKAFTDAKKAGKGSKRSILFMTVVGEEKGLWGSDWYSQHPIFPVENTIANLNTDMIGRIGEEYLGKPDSANYIYSVGSNMLSSELGNLSEQVNATYTKMKLDYKYDDPQDTQRIYYRSDHYNFAKLGIPIIFYYDGMLEQDYHRPGDEVSKINFPLLTKRAKLTYFTAWELANRAKRPAVDKDGKGNPKKGSTIPQP</sequence>
<dbReference type="GO" id="GO:0008235">
    <property type="term" value="F:metalloexopeptidase activity"/>
    <property type="evidence" value="ECO:0007669"/>
    <property type="project" value="InterPro"/>
</dbReference>
<organism evidence="4 5">
    <name type="scientific">Pedobacter agri</name>
    <dbReference type="NCBI Taxonomy" id="454586"/>
    <lineage>
        <taxon>Bacteria</taxon>
        <taxon>Pseudomonadati</taxon>
        <taxon>Bacteroidota</taxon>
        <taxon>Sphingobacteriia</taxon>
        <taxon>Sphingobacteriales</taxon>
        <taxon>Sphingobacteriaceae</taxon>
        <taxon>Pedobacter</taxon>
    </lineage>
</organism>
<evidence type="ECO:0000313" key="5">
    <source>
        <dbReference type="Proteomes" id="UP001142592"/>
    </source>
</evidence>
<evidence type="ECO:0000259" key="3">
    <source>
        <dbReference type="Pfam" id="PF04389"/>
    </source>
</evidence>
<keyword evidence="2" id="KW-0732">Signal</keyword>
<name>A0A9X3DG74_9SPHI</name>
<dbReference type="AlphaFoldDB" id="A0A9X3DG74"/>
<gene>
    <name evidence="4" type="ORF">OQZ29_20195</name>
</gene>
<comment type="caution">
    <text evidence="4">The sequence shown here is derived from an EMBL/GenBank/DDBJ whole genome shotgun (WGS) entry which is preliminary data.</text>
</comment>
<dbReference type="Pfam" id="PF04389">
    <property type="entry name" value="Peptidase_M28"/>
    <property type="match status" value="1"/>
</dbReference>
<dbReference type="Gene3D" id="3.40.630.10">
    <property type="entry name" value="Zn peptidases"/>
    <property type="match status" value="2"/>
</dbReference>
<evidence type="ECO:0000313" key="4">
    <source>
        <dbReference type="EMBL" id="MCX3267092.1"/>
    </source>
</evidence>
<dbReference type="InterPro" id="IPR007484">
    <property type="entry name" value="Peptidase_M28"/>
</dbReference>
<dbReference type="PROSITE" id="PS51257">
    <property type="entry name" value="PROKAR_LIPOPROTEIN"/>
    <property type="match status" value="1"/>
</dbReference>
<feature type="chain" id="PRO_5040963891" evidence="2">
    <location>
        <begin position="21"/>
        <end position="552"/>
    </location>
</feature>
<protein>
    <submittedName>
        <fullName evidence="4">M28 family peptidase</fullName>
    </submittedName>
</protein>
<dbReference type="InterPro" id="IPR045175">
    <property type="entry name" value="M28_fam"/>
</dbReference>
<feature type="signal peptide" evidence="2">
    <location>
        <begin position="1"/>
        <end position="20"/>
    </location>
</feature>
<keyword evidence="5" id="KW-1185">Reference proteome</keyword>
<dbReference type="PANTHER" id="PTHR12147:SF26">
    <property type="entry name" value="PEPTIDASE M28 DOMAIN-CONTAINING PROTEIN"/>
    <property type="match status" value="1"/>
</dbReference>
<dbReference type="EMBL" id="JAPJUH010000006">
    <property type="protein sequence ID" value="MCX3267092.1"/>
    <property type="molecule type" value="Genomic_DNA"/>
</dbReference>